<evidence type="ECO:0000313" key="5">
    <source>
        <dbReference type="EMBL" id="MDT7041142.1"/>
    </source>
</evidence>
<name>A0ABU3K410_9BACT</name>
<comment type="catalytic activity">
    <reaction evidence="1">
        <text>ATP + protein L-histidine = ADP + protein N-phospho-L-histidine.</text>
        <dbReference type="EC" id="2.7.13.3"/>
    </reaction>
</comment>
<gene>
    <name evidence="5" type="ORF">PPG34_02190</name>
</gene>
<evidence type="ECO:0000256" key="3">
    <source>
        <dbReference type="SAM" id="Phobius"/>
    </source>
</evidence>
<keyword evidence="3" id="KW-0472">Membrane</keyword>
<dbReference type="Gene3D" id="1.10.287.130">
    <property type="match status" value="1"/>
</dbReference>
<dbReference type="SUPFAM" id="SSF55874">
    <property type="entry name" value="ATPase domain of HSP90 chaperone/DNA topoisomerase II/histidine kinase"/>
    <property type="match status" value="1"/>
</dbReference>
<evidence type="ECO:0000313" key="6">
    <source>
        <dbReference type="Proteomes" id="UP001250932"/>
    </source>
</evidence>
<dbReference type="InterPro" id="IPR029016">
    <property type="entry name" value="GAF-like_dom_sf"/>
</dbReference>
<dbReference type="SMART" id="SM00388">
    <property type="entry name" value="HisKA"/>
    <property type="match status" value="1"/>
</dbReference>
<feature type="transmembrane region" description="Helical" evidence="3">
    <location>
        <begin position="229"/>
        <end position="250"/>
    </location>
</feature>
<feature type="transmembrane region" description="Helical" evidence="3">
    <location>
        <begin position="6"/>
        <end position="23"/>
    </location>
</feature>
<dbReference type="InterPro" id="IPR003594">
    <property type="entry name" value="HATPase_dom"/>
</dbReference>
<dbReference type="InterPro" id="IPR003018">
    <property type="entry name" value="GAF"/>
</dbReference>
<accession>A0ABU3K410</accession>
<dbReference type="EC" id="2.7.13.3" evidence="2"/>
<feature type="domain" description="Histidine kinase" evidence="4">
    <location>
        <begin position="487"/>
        <end position="710"/>
    </location>
</feature>
<protein>
    <recommendedName>
        <fullName evidence="2">histidine kinase</fullName>
        <ecNumber evidence="2">2.7.13.3</ecNumber>
    </recommendedName>
</protein>
<reference evidence="5 6" key="1">
    <citation type="journal article" date="2023" name="ISME J.">
        <title>Cultivation and genomic characterization of novel and ubiquitous marine nitrite-oxidizing bacteria from the Nitrospirales.</title>
        <authorList>
            <person name="Mueller A.J."/>
            <person name="Daebeler A."/>
            <person name="Herbold C.W."/>
            <person name="Kirkegaard R.H."/>
            <person name="Daims H."/>
        </authorList>
    </citation>
    <scope>NUCLEOTIDE SEQUENCE [LARGE SCALE GENOMIC DNA]</scope>
    <source>
        <strain evidence="5 6">EB</strain>
    </source>
</reference>
<dbReference type="InterPro" id="IPR031621">
    <property type="entry name" value="HisKA_7TM"/>
</dbReference>
<evidence type="ECO:0000256" key="1">
    <source>
        <dbReference type="ARBA" id="ARBA00000085"/>
    </source>
</evidence>
<dbReference type="Pfam" id="PF02518">
    <property type="entry name" value="HATPase_c"/>
    <property type="match status" value="1"/>
</dbReference>
<organism evidence="5 6">
    <name type="scientific">Candidatus Nitronereus thalassa</name>
    <dbReference type="NCBI Taxonomy" id="3020898"/>
    <lineage>
        <taxon>Bacteria</taxon>
        <taxon>Pseudomonadati</taxon>
        <taxon>Nitrospirota</taxon>
        <taxon>Nitrospiria</taxon>
        <taxon>Nitrospirales</taxon>
        <taxon>Nitrospiraceae</taxon>
        <taxon>Candidatus Nitronereus</taxon>
    </lineage>
</organism>
<keyword evidence="3" id="KW-0812">Transmembrane</keyword>
<feature type="transmembrane region" description="Helical" evidence="3">
    <location>
        <begin position="197"/>
        <end position="217"/>
    </location>
</feature>
<dbReference type="PANTHER" id="PTHR45569">
    <property type="entry name" value="SENSOR PROTEIN KDPD"/>
    <property type="match status" value="1"/>
</dbReference>
<dbReference type="Proteomes" id="UP001250932">
    <property type="component" value="Unassembled WGS sequence"/>
</dbReference>
<keyword evidence="3" id="KW-1133">Transmembrane helix</keyword>
<feature type="transmembrane region" description="Helical" evidence="3">
    <location>
        <begin position="262"/>
        <end position="280"/>
    </location>
</feature>
<dbReference type="InterPro" id="IPR036890">
    <property type="entry name" value="HATPase_C_sf"/>
</dbReference>
<dbReference type="InterPro" id="IPR036097">
    <property type="entry name" value="HisK_dim/P_sf"/>
</dbReference>
<dbReference type="SMART" id="SM00065">
    <property type="entry name" value="GAF"/>
    <property type="match status" value="1"/>
</dbReference>
<feature type="transmembrane region" description="Helical" evidence="3">
    <location>
        <begin position="35"/>
        <end position="55"/>
    </location>
</feature>
<dbReference type="EMBL" id="JAQOUE010000001">
    <property type="protein sequence ID" value="MDT7041142.1"/>
    <property type="molecule type" value="Genomic_DNA"/>
</dbReference>
<dbReference type="InterPro" id="IPR003661">
    <property type="entry name" value="HisK_dim/P_dom"/>
</dbReference>
<dbReference type="SUPFAM" id="SSF47384">
    <property type="entry name" value="Homodimeric domain of signal transducing histidine kinase"/>
    <property type="match status" value="1"/>
</dbReference>
<dbReference type="PANTHER" id="PTHR45569:SF1">
    <property type="entry name" value="SENSOR PROTEIN KDPD"/>
    <property type="match status" value="1"/>
</dbReference>
<dbReference type="InterPro" id="IPR005467">
    <property type="entry name" value="His_kinase_dom"/>
</dbReference>
<dbReference type="RefSeq" id="WP_313831500.1">
    <property type="nucleotide sequence ID" value="NZ_JAQOUE010000001.1"/>
</dbReference>
<sequence>MTLWALSGLLNGLAATGLTILVYSRDPHDSRHRTFGYFGLAVAIWSFAYFGWQLAETREVAFFLARIFMMGAIFIPVTYLHHILVLLHRVGRHKTILRVSYVLAVLFLIGSMTPAFIADLQPALSFPFWPRAGWLFHPFLVWWTLLAIFPIYLLSVACKREIGSKRTQYLYLLLGTIIGYSGGATNFPLWYDIPLQPFGTIFTTIYVALVAYTLLRHRLMDFSLALEKGVTYLLLMVLVALPVYPLLLLMQKIFWNQINLQFSFLLLALFLLTIIGAYKMKIGTEGVISRALFRERHEMHRTLTNFSKALVTILDVSTLTQEIVRTLGRTMGANTVVLYLLNQQQGNYRLAAEFGQASRNTPITQTLARENLLPQYLQKTKVGFMVHDLESDPNQETAQLLVLLRESFDGEVMLPLINKTRLVGFCCLGPRMGSDSYSEQDLAMLMTLAQEAALALDNSLLYEELKDSQAQAHRADRLRSLESMAGGLAHEIRPPLGSIKAFVTQVPQRIQDPEVVSKLSEEVALDVAKIERLIKEVLDYARQTKTEFRQEDLNEIVDSCLCFIEAIPTSKPVMIEKTLSPVIPPLWIDRQQIKQVVLNIFMSSLDMMGAVGGTITVVTQPRMKSEQELWAELEITLARGGLPLSDLQDGEGVLFAREATTDKNVERSMRNEGFGLSIANQIIQEHQGFIDVKPGVGADISITVLLPAKSRTSRAS</sequence>
<keyword evidence="6" id="KW-1185">Reference proteome</keyword>
<evidence type="ECO:0000259" key="4">
    <source>
        <dbReference type="PROSITE" id="PS50109"/>
    </source>
</evidence>
<dbReference type="SUPFAM" id="SSF55781">
    <property type="entry name" value="GAF domain-like"/>
    <property type="match status" value="1"/>
</dbReference>
<feature type="transmembrane region" description="Helical" evidence="3">
    <location>
        <begin position="99"/>
        <end position="120"/>
    </location>
</feature>
<feature type="transmembrane region" description="Helical" evidence="3">
    <location>
        <begin position="170"/>
        <end position="191"/>
    </location>
</feature>
<dbReference type="Pfam" id="PF16927">
    <property type="entry name" value="HisKA_7TM"/>
    <property type="match status" value="1"/>
</dbReference>
<feature type="transmembrane region" description="Helical" evidence="3">
    <location>
        <begin position="61"/>
        <end position="87"/>
    </location>
</feature>
<dbReference type="PROSITE" id="PS50109">
    <property type="entry name" value="HIS_KIN"/>
    <property type="match status" value="1"/>
</dbReference>
<dbReference type="InterPro" id="IPR052023">
    <property type="entry name" value="Histidine_kinase_KdpD"/>
</dbReference>
<dbReference type="Gene3D" id="3.30.565.10">
    <property type="entry name" value="Histidine kinase-like ATPase, C-terminal domain"/>
    <property type="match status" value="1"/>
</dbReference>
<dbReference type="Gene3D" id="3.30.450.40">
    <property type="match status" value="1"/>
</dbReference>
<dbReference type="CDD" id="cd00082">
    <property type="entry name" value="HisKA"/>
    <property type="match status" value="1"/>
</dbReference>
<feature type="transmembrane region" description="Helical" evidence="3">
    <location>
        <begin position="140"/>
        <end position="158"/>
    </location>
</feature>
<proteinExistence type="predicted"/>
<comment type="caution">
    <text evidence="5">The sequence shown here is derived from an EMBL/GenBank/DDBJ whole genome shotgun (WGS) entry which is preliminary data.</text>
</comment>
<dbReference type="Pfam" id="PF13185">
    <property type="entry name" value="GAF_2"/>
    <property type="match status" value="1"/>
</dbReference>
<evidence type="ECO:0000256" key="2">
    <source>
        <dbReference type="ARBA" id="ARBA00012438"/>
    </source>
</evidence>